<sequence length="101" mass="11153">MTVRQRYPSRLPADLHRISQAPLLDEWLLEPDDRAADGAVLTGVISGHPRYPDGSRVTTSTVQQIEDTPAGSFGGWAWCYSTGLLRLGRCIDIHYSRGVSL</sequence>
<accession>A0AA37TD96</accession>
<keyword evidence="2" id="KW-1185">Reference proteome</keyword>
<protein>
    <submittedName>
        <fullName evidence="1">Uncharacterized protein</fullName>
    </submittedName>
</protein>
<gene>
    <name evidence="1" type="ORF">GCM10007890_35990</name>
</gene>
<evidence type="ECO:0000313" key="1">
    <source>
        <dbReference type="EMBL" id="GLS71586.1"/>
    </source>
</evidence>
<dbReference type="EMBL" id="BSPL01000017">
    <property type="protein sequence ID" value="GLS71586.1"/>
    <property type="molecule type" value="Genomic_DNA"/>
</dbReference>
<proteinExistence type="predicted"/>
<name>A0AA37TD96_9HYPH</name>
<dbReference type="Proteomes" id="UP001157440">
    <property type="component" value="Unassembled WGS sequence"/>
</dbReference>
<evidence type="ECO:0000313" key="2">
    <source>
        <dbReference type="Proteomes" id="UP001157440"/>
    </source>
</evidence>
<dbReference type="AlphaFoldDB" id="A0AA37TD96"/>
<reference evidence="2" key="1">
    <citation type="journal article" date="2019" name="Int. J. Syst. Evol. Microbiol.">
        <title>The Global Catalogue of Microorganisms (GCM) 10K type strain sequencing project: providing services to taxonomists for standard genome sequencing and annotation.</title>
        <authorList>
            <consortium name="The Broad Institute Genomics Platform"/>
            <consortium name="The Broad Institute Genome Sequencing Center for Infectious Disease"/>
            <person name="Wu L."/>
            <person name="Ma J."/>
        </authorList>
    </citation>
    <scope>NUCLEOTIDE SEQUENCE [LARGE SCALE GENOMIC DNA]</scope>
    <source>
        <strain evidence="2">NBRC 103632</strain>
    </source>
</reference>
<organism evidence="1 2">
    <name type="scientific">Methylobacterium tardum</name>
    <dbReference type="NCBI Taxonomy" id="374432"/>
    <lineage>
        <taxon>Bacteria</taxon>
        <taxon>Pseudomonadati</taxon>
        <taxon>Pseudomonadota</taxon>
        <taxon>Alphaproteobacteria</taxon>
        <taxon>Hyphomicrobiales</taxon>
        <taxon>Methylobacteriaceae</taxon>
        <taxon>Methylobacterium</taxon>
    </lineage>
</organism>
<comment type="caution">
    <text evidence="1">The sequence shown here is derived from an EMBL/GenBank/DDBJ whole genome shotgun (WGS) entry which is preliminary data.</text>
</comment>
<dbReference type="RefSeq" id="WP_238193905.1">
    <property type="nucleotide sequence ID" value="NZ_BPQZ01000001.1"/>
</dbReference>